<comment type="caution">
    <text evidence="1">The sequence shown here is derived from an EMBL/GenBank/DDBJ whole genome shotgun (WGS) entry which is preliminary data.</text>
</comment>
<dbReference type="EMBL" id="JBHRVV010000001">
    <property type="protein sequence ID" value="MFC3458890.1"/>
    <property type="molecule type" value="Genomic_DNA"/>
</dbReference>
<reference evidence="2" key="1">
    <citation type="journal article" date="2019" name="Int. J. Syst. Evol. Microbiol.">
        <title>The Global Catalogue of Microorganisms (GCM) 10K type strain sequencing project: providing services to taxonomists for standard genome sequencing and annotation.</title>
        <authorList>
            <consortium name="The Broad Institute Genomics Platform"/>
            <consortium name="The Broad Institute Genome Sequencing Center for Infectious Disease"/>
            <person name="Wu L."/>
            <person name="Ma J."/>
        </authorList>
    </citation>
    <scope>NUCLEOTIDE SEQUENCE [LARGE SCALE GENOMIC DNA]</scope>
    <source>
        <strain evidence="2">CCM 7480</strain>
    </source>
</reference>
<accession>A0ABV7PL80</accession>
<dbReference type="Proteomes" id="UP001595665">
    <property type="component" value="Unassembled WGS sequence"/>
</dbReference>
<proteinExistence type="predicted"/>
<protein>
    <submittedName>
        <fullName evidence="1">Uncharacterized protein</fullName>
    </submittedName>
</protein>
<evidence type="ECO:0000313" key="1">
    <source>
        <dbReference type="EMBL" id="MFC3458890.1"/>
    </source>
</evidence>
<dbReference type="RefSeq" id="WP_379735379.1">
    <property type="nucleotide sequence ID" value="NZ_JBHRVV010000001.1"/>
</dbReference>
<organism evidence="1 2">
    <name type="scientific">Massilia haematophila</name>
    <dbReference type="NCBI Taxonomy" id="457923"/>
    <lineage>
        <taxon>Bacteria</taxon>
        <taxon>Pseudomonadati</taxon>
        <taxon>Pseudomonadota</taxon>
        <taxon>Betaproteobacteria</taxon>
        <taxon>Burkholderiales</taxon>
        <taxon>Oxalobacteraceae</taxon>
        <taxon>Telluria group</taxon>
        <taxon>Massilia</taxon>
    </lineage>
</organism>
<name>A0ABV7PL80_9BURK</name>
<evidence type="ECO:0000313" key="2">
    <source>
        <dbReference type="Proteomes" id="UP001595665"/>
    </source>
</evidence>
<keyword evidence="2" id="KW-1185">Reference proteome</keyword>
<gene>
    <name evidence="1" type="ORF">ACFOPH_11635</name>
</gene>
<sequence length="59" mass="6471">MNQLSNCQHCGSPLNEGGLCVPVRFDRSSRAPSERAIMAARAVQRFARNLAWLSGARRG</sequence>